<dbReference type="EMBL" id="STGY01000054">
    <property type="protein sequence ID" value="THV40908.1"/>
    <property type="molecule type" value="Genomic_DNA"/>
</dbReference>
<dbReference type="OrthoDB" id="4184983at2"/>
<name>A0A4S8Q9A5_9ACTN</name>
<dbReference type="Proteomes" id="UP000308760">
    <property type="component" value="Unassembled WGS sequence"/>
</dbReference>
<dbReference type="AlphaFoldDB" id="A0A4S8Q9A5"/>
<protein>
    <submittedName>
        <fullName evidence="1">Uncharacterized protein</fullName>
    </submittedName>
</protein>
<comment type="caution">
    <text evidence="1">The sequence shown here is derived from an EMBL/GenBank/DDBJ whole genome shotgun (WGS) entry which is preliminary data.</text>
</comment>
<accession>A0A4S8Q9A5</accession>
<gene>
    <name evidence="1" type="ORF">FAB82_13735</name>
</gene>
<keyword evidence="2" id="KW-1185">Reference proteome</keyword>
<organism evidence="1 2">
    <name type="scientific">Glycomyces buryatensis</name>
    <dbReference type="NCBI Taxonomy" id="2570927"/>
    <lineage>
        <taxon>Bacteria</taxon>
        <taxon>Bacillati</taxon>
        <taxon>Actinomycetota</taxon>
        <taxon>Actinomycetes</taxon>
        <taxon>Glycomycetales</taxon>
        <taxon>Glycomycetaceae</taxon>
        <taxon>Glycomyces</taxon>
    </lineage>
</organism>
<dbReference type="RefSeq" id="WP_136535104.1">
    <property type="nucleotide sequence ID" value="NZ_STGY01000054.1"/>
</dbReference>
<reference evidence="1 2" key="2">
    <citation type="submission" date="2019-05" db="EMBL/GenBank/DDBJ databases">
        <title>Glycomyces buryatensis sp. nov.</title>
        <authorList>
            <person name="Nikitina E."/>
        </authorList>
    </citation>
    <scope>NUCLEOTIDE SEQUENCE [LARGE SCALE GENOMIC DNA]</scope>
    <source>
        <strain evidence="1 2">18</strain>
    </source>
</reference>
<evidence type="ECO:0000313" key="1">
    <source>
        <dbReference type="EMBL" id="THV40908.1"/>
    </source>
</evidence>
<reference evidence="2" key="1">
    <citation type="submission" date="2019-04" db="EMBL/GenBank/DDBJ databases">
        <title>Nocardioides xinjiangensis sp. nov.</title>
        <authorList>
            <person name="Liu S."/>
        </authorList>
    </citation>
    <scope>NUCLEOTIDE SEQUENCE [LARGE SCALE GENOMIC DNA]</scope>
    <source>
        <strain evidence="2">18</strain>
    </source>
</reference>
<sequence>MDSEYSERLNECIADHRGPGLGTFLWDLGRYTYRCLIVLDQIGRISHGRSELEHTGSDMGLHIRITADSADIEDYLGGSRDNSVPFAEFRSAVERLWVGVYRGIEADPPERAFRPDLPVGQADLLRWEEATGRRHPYRGRIEGIPAAGPE</sequence>
<proteinExistence type="predicted"/>
<evidence type="ECO:0000313" key="2">
    <source>
        <dbReference type="Proteomes" id="UP000308760"/>
    </source>
</evidence>